<reference evidence="1" key="1">
    <citation type="journal article" date="2023" name="Plant J.">
        <title>Genome sequences and population genomics provide insights into the demographic history, inbreeding, and mutation load of two 'living fossil' tree species of Dipteronia.</title>
        <authorList>
            <person name="Feng Y."/>
            <person name="Comes H.P."/>
            <person name="Chen J."/>
            <person name="Zhu S."/>
            <person name="Lu R."/>
            <person name="Zhang X."/>
            <person name="Li P."/>
            <person name="Qiu J."/>
            <person name="Olsen K.M."/>
            <person name="Qiu Y."/>
        </authorList>
    </citation>
    <scope>NUCLEOTIDE SEQUENCE</scope>
    <source>
        <strain evidence="1">NBL</strain>
    </source>
</reference>
<comment type="caution">
    <text evidence="1">The sequence shown here is derived from an EMBL/GenBank/DDBJ whole genome shotgun (WGS) entry which is preliminary data.</text>
</comment>
<protein>
    <submittedName>
        <fullName evidence="1">Uncharacterized protein</fullName>
    </submittedName>
</protein>
<evidence type="ECO:0000313" key="1">
    <source>
        <dbReference type="EMBL" id="KAK3210586.1"/>
    </source>
</evidence>
<gene>
    <name evidence="1" type="ORF">Dsin_015292</name>
</gene>
<feature type="non-terminal residue" evidence="1">
    <location>
        <position position="1"/>
    </location>
</feature>
<dbReference type="EMBL" id="JANJYJ010000005">
    <property type="protein sequence ID" value="KAK3210586.1"/>
    <property type="molecule type" value="Genomic_DNA"/>
</dbReference>
<organism evidence="1 2">
    <name type="scientific">Dipteronia sinensis</name>
    <dbReference type="NCBI Taxonomy" id="43782"/>
    <lineage>
        <taxon>Eukaryota</taxon>
        <taxon>Viridiplantae</taxon>
        <taxon>Streptophyta</taxon>
        <taxon>Embryophyta</taxon>
        <taxon>Tracheophyta</taxon>
        <taxon>Spermatophyta</taxon>
        <taxon>Magnoliopsida</taxon>
        <taxon>eudicotyledons</taxon>
        <taxon>Gunneridae</taxon>
        <taxon>Pentapetalae</taxon>
        <taxon>rosids</taxon>
        <taxon>malvids</taxon>
        <taxon>Sapindales</taxon>
        <taxon>Sapindaceae</taxon>
        <taxon>Hippocastanoideae</taxon>
        <taxon>Acereae</taxon>
        <taxon>Dipteronia</taxon>
    </lineage>
</organism>
<evidence type="ECO:0000313" key="2">
    <source>
        <dbReference type="Proteomes" id="UP001281410"/>
    </source>
</evidence>
<feature type="non-terminal residue" evidence="1">
    <location>
        <position position="57"/>
    </location>
</feature>
<name>A0AAE0ABH6_9ROSI</name>
<accession>A0AAE0ABH6</accession>
<proteinExistence type="predicted"/>
<keyword evidence="2" id="KW-1185">Reference proteome</keyword>
<dbReference type="Proteomes" id="UP001281410">
    <property type="component" value="Unassembled WGS sequence"/>
</dbReference>
<sequence length="57" mass="6595">RMEVNGKKMEEMEVENDEDTCEMVVENGFVGGHSTFDIRFSGRMNIQLRFDKALNLP</sequence>
<dbReference type="AlphaFoldDB" id="A0AAE0ABH6"/>